<dbReference type="Gene3D" id="3.40.1810.10">
    <property type="entry name" value="Transcription factor, MADS-box"/>
    <property type="match status" value="1"/>
</dbReference>
<keyword evidence="3" id="KW-0238">DNA-binding</keyword>
<comment type="subcellular location">
    <subcellularLocation>
        <location evidence="1">Nucleus</location>
    </subcellularLocation>
</comment>
<dbReference type="SUPFAM" id="SSF55455">
    <property type="entry name" value="SRF-like"/>
    <property type="match status" value="1"/>
</dbReference>
<evidence type="ECO:0000313" key="8">
    <source>
        <dbReference type="Proteomes" id="UP000604273"/>
    </source>
</evidence>
<organism evidence="7 8">
    <name type="scientific">Fusarium gaditjirri</name>
    <dbReference type="NCBI Taxonomy" id="282569"/>
    <lineage>
        <taxon>Eukaryota</taxon>
        <taxon>Fungi</taxon>
        <taxon>Dikarya</taxon>
        <taxon>Ascomycota</taxon>
        <taxon>Pezizomycotina</taxon>
        <taxon>Sordariomycetes</taxon>
        <taxon>Hypocreomycetidae</taxon>
        <taxon>Hypocreales</taxon>
        <taxon>Nectriaceae</taxon>
        <taxon>Fusarium</taxon>
        <taxon>Fusarium nisikadoi species complex</taxon>
    </lineage>
</organism>
<dbReference type="InterPro" id="IPR036879">
    <property type="entry name" value="TF_MADSbox_sf"/>
</dbReference>
<evidence type="ECO:0000256" key="4">
    <source>
        <dbReference type="ARBA" id="ARBA00023163"/>
    </source>
</evidence>
<evidence type="ECO:0000256" key="3">
    <source>
        <dbReference type="ARBA" id="ARBA00023125"/>
    </source>
</evidence>
<evidence type="ECO:0000256" key="2">
    <source>
        <dbReference type="ARBA" id="ARBA00023015"/>
    </source>
</evidence>
<dbReference type="GO" id="GO:0045944">
    <property type="term" value="P:positive regulation of transcription by RNA polymerase II"/>
    <property type="evidence" value="ECO:0007669"/>
    <property type="project" value="UniProtKB-ARBA"/>
</dbReference>
<evidence type="ECO:0000259" key="6">
    <source>
        <dbReference type="Pfam" id="PF00319"/>
    </source>
</evidence>
<name>A0A8H4TCR6_9HYPO</name>
<dbReference type="OrthoDB" id="1898716at2759"/>
<keyword evidence="8" id="KW-1185">Reference proteome</keyword>
<reference evidence="7" key="2">
    <citation type="submission" date="2020-05" db="EMBL/GenBank/DDBJ databases">
        <authorList>
            <person name="Kim H.-S."/>
            <person name="Proctor R.H."/>
            <person name="Brown D.W."/>
        </authorList>
    </citation>
    <scope>NUCLEOTIDE SEQUENCE</scope>
    <source>
        <strain evidence="7">NRRL 45417</strain>
    </source>
</reference>
<comment type="caution">
    <text evidence="7">The sequence shown here is derived from an EMBL/GenBank/DDBJ whole genome shotgun (WGS) entry which is preliminary data.</text>
</comment>
<dbReference type="GO" id="GO:0046983">
    <property type="term" value="F:protein dimerization activity"/>
    <property type="evidence" value="ECO:0007669"/>
    <property type="project" value="InterPro"/>
</dbReference>
<dbReference type="AlphaFoldDB" id="A0A8H4TCR6"/>
<protein>
    <recommendedName>
        <fullName evidence="6">MADS-box domain-containing protein</fullName>
    </recommendedName>
</protein>
<dbReference type="EMBL" id="JABFAI010000099">
    <property type="protein sequence ID" value="KAF4955451.1"/>
    <property type="molecule type" value="Genomic_DNA"/>
</dbReference>
<sequence>MQSPVSGGSPRNAEMFCQRCFASFGAFIGKEMSLILAAHPDCTRIAAVSPLSDSQKQRKRRTTKFSKRRMTFLKKANDLSRDCEDIDVYVEVRNRRNNQVWSYSNGYIPLTEEQKASES</sequence>
<keyword evidence="5" id="KW-0539">Nucleus</keyword>
<accession>A0A8H4TCR6</accession>
<keyword evidence="4" id="KW-0804">Transcription</keyword>
<keyword evidence="2" id="KW-0805">Transcription regulation</keyword>
<evidence type="ECO:0000256" key="5">
    <source>
        <dbReference type="ARBA" id="ARBA00023242"/>
    </source>
</evidence>
<dbReference type="Proteomes" id="UP000604273">
    <property type="component" value="Unassembled WGS sequence"/>
</dbReference>
<dbReference type="GO" id="GO:0003677">
    <property type="term" value="F:DNA binding"/>
    <property type="evidence" value="ECO:0007669"/>
    <property type="project" value="UniProtKB-KW"/>
</dbReference>
<evidence type="ECO:0000256" key="1">
    <source>
        <dbReference type="ARBA" id="ARBA00004123"/>
    </source>
</evidence>
<reference evidence="7" key="1">
    <citation type="journal article" date="2020" name="BMC Genomics">
        <title>Correction to: Identification and distribution of gene clusters required for synthesis of sphingolipid metabolism inhibitors in diverse species of the filamentous fungus Fusarium.</title>
        <authorList>
            <person name="Kim H.S."/>
            <person name="Lohmar J.M."/>
            <person name="Busman M."/>
            <person name="Brown D.W."/>
            <person name="Naumann T.A."/>
            <person name="Divon H.H."/>
            <person name="Lysoe E."/>
            <person name="Uhlig S."/>
            <person name="Proctor R.H."/>
        </authorList>
    </citation>
    <scope>NUCLEOTIDE SEQUENCE</scope>
    <source>
        <strain evidence="7">NRRL 45417</strain>
    </source>
</reference>
<gene>
    <name evidence="7" type="ORF">FGADI_4561</name>
</gene>
<proteinExistence type="predicted"/>
<dbReference type="GO" id="GO:0005634">
    <property type="term" value="C:nucleus"/>
    <property type="evidence" value="ECO:0007669"/>
    <property type="project" value="UniProtKB-SubCell"/>
</dbReference>
<evidence type="ECO:0000313" key="7">
    <source>
        <dbReference type="EMBL" id="KAF4955451.1"/>
    </source>
</evidence>
<dbReference type="Pfam" id="PF00319">
    <property type="entry name" value="SRF-TF"/>
    <property type="match status" value="1"/>
</dbReference>
<feature type="domain" description="MADS-box" evidence="6">
    <location>
        <begin position="57"/>
        <end position="94"/>
    </location>
</feature>
<dbReference type="InterPro" id="IPR002100">
    <property type="entry name" value="TF_MADSbox"/>
</dbReference>